<dbReference type="KEGG" id="nhu:H0264_05985"/>
<name>A0A7D6VKC4_9NOCA</name>
<dbReference type="AlphaFoldDB" id="A0A7D6VKC4"/>
<sequence length="106" mass="10354">MSHFAAAPEAIRAYGLAASAQAAAVAAAGAIDQTATVAAATPVFGLIGQDFLAAFAIAQANHMSSVLELAGVYEGTALTAHEAAAAYVATEVESGGEFLATVASLA</sequence>
<keyword evidence="3" id="KW-1185">Reference proteome</keyword>
<evidence type="ECO:0000313" key="2">
    <source>
        <dbReference type="EMBL" id="QLY31856.1"/>
    </source>
</evidence>
<feature type="chain" id="PRO_5039466035" description="Excreted virulence factor EspC (Type VII ESX diderm)" evidence="1">
    <location>
        <begin position="23"/>
        <end position="106"/>
    </location>
</feature>
<evidence type="ECO:0000256" key="1">
    <source>
        <dbReference type="SAM" id="SignalP"/>
    </source>
</evidence>
<reference evidence="2 3" key="1">
    <citation type="submission" date="2020-07" db="EMBL/GenBank/DDBJ databases">
        <authorList>
            <person name="Zhuang K."/>
            <person name="Ran Y."/>
        </authorList>
    </citation>
    <scope>NUCLEOTIDE SEQUENCE [LARGE SCALE GENOMIC DNA]</scope>
    <source>
        <strain evidence="2 3">WCH-YHL-001</strain>
    </source>
</reference>
<dbReference type="EMBL" id="CP059399">
    <property type="protein sequence ID" value="QLY31856.1"/>
    <property type="molecule type" value="Genomic_DNA"/>
</dbReference>
<keyword evidence="1" id="KW-0732">Signal</keyword>
<dbReference type="GO" id="GO:0009306">
    <property type="term" value="P:protein secretion"/>
    <property type="evidence" value="ECO:0007669"/>
    <property type="project" value="InterPro"/>
</dbReference>
<dbReference type="RefSeq" id="WP_181583034.1">
    <property type="nucleotide sequence ID" value="NZ_CP059399.1"/>
</dbReference>
<dbReference type="Pfam" id="PF10824">
    <property type="entry name" value="T7SS_ESX_EspC"/>
    <property type="match status" value="1"/>
</dbReference>
<organism evidence="2 3">
    <name type="scientific">Nocardia huaxiensis</name>
    <dbReference type="NCBI Taxonomy" id="2755382"/>
    <lineage>
        <taxon>Bacteria</taxon>
        <taxon>Bacillati</taxon>
        <taxon>Actinomycetota</taxon>
        <taxon>Actinomycetes</taxon>
        <taxon>Mycobacteriales</taxon>
        <taxon>Nocardiaceae</taxon>
        <taxon>Nocardia</taxon>
    </lineage>
</organism>
<feature type="signal peptide" evidence="1">
    <location>
        <begin position="1"/>
        <end position="22"/>
    </location>
</feature>
<dbReference type="Proteomes" id="UP000515512">
    <property type="component" value="Chromosome"/>
</dbReference>
<gene>
    <name evidence="2" type="ORF">H0264_05985</name>
</gene>
<dbReference type="InterPro" id="IPR022536">
    <property type="entry name" value="EspC"/>
</dbReference>
<evidence type="ECO:0000313" key="3">
    <source>
        <dbReference type="Proteomes" id="UP000515512"/>
    </source>
</evidence>
<accession>A0A7D6VKC4</accession>
<protein>
    <recommendedName>
        <fullName evidence="4">Excreted virulence factor EspC (Type VII ESX diderm)</fullName>
    </recommendedName>
</protein>
<evidence type="ECO:0008006" key="4">
    <source>
        <dbReference type="Google" id="ProtNLM"/>
    </source>
</evidence>
<proteinExistence type="predicted"/>